<feature type="compositionally biased region" description="Basic and acidic residues" evidence="1">
    <location>
        <begin position="78"/>
        <end position="93"/>
    </location>
</feature>
<dbReference type="EMBL" id="AP014924">
    <property type="protein sequence ID" value="BAS28743.1"/>
    <property type="molecule type" value="Genomic_DNA"/>
</dbReference>
<dbReference type="InterPro" id="IPR025164">
    <property type="entry name" value="Toastrack_DUF4097"/>
</dbReference>
<reference evidence="5" key="1">
    <citation type="submission" date="2015-07" db="EMBL/GenBank/DDBJ databases">
        <title>Complete genome sequence and phylogenetic analysis of Limnochorda pilosa.</title>
        <authorList>
            <person name="Watanabe M."/>
            <person name="Kojima H."/>
            <person name="Fukui M."/>
        </authorList>
    </citation>
    <scope>NUCLEOTIDE SEQUENCE [LARGE SCALE GENOMIC DNA]</scope>
    <source>
        <strain evidence="5">HC45</strain>
    </source>
</reference>
<evidence type="ECO:0000259" key="3">
    <source>
        <dbReference type="Pfam" id="PF22746"/>
    </source>
</evidence>
<evidence type="ECO:0000256" key="1">
    <source>
        <dbReference type="SAM" id="MobiDB-lite"/>
    </source>
</evidence>
<gene>
    <name evidence="4" type="ORF">LIP_2914</name>
</gene>
<accession>A0A0K2SNN5</accession>
<feature type="domain" description="DUF4097" evidence="2">
    <location>
        <begin position="172"/>
        <end position="336"/>
    </location>
</feature>
<dbReference type="STRING" id="1555112.LIP_2914"/>
<reference evidence="5" key="2">
    <citation type="journal article" date="2016" name="Int. J. Syst. Evol. Microbiol.">
        <title>Complete genome sequence and cell structure of Limnochorda pilosa, a Gram-negative spore-former within the phylum Firmicutes.</title>
        <authorList>
            <person name="Watanabe M."/>
            <person name="Kojima H."/>
            <person name="Fukui M."/>
        </authorList>
    </citation>
    <scope>NUCLEOTIDE SEQUENCE [LARGE SCALE GENOMIC DNA]</scope>
    <source>
        <strain evidence="5">HC45</strain>
    </source>
</reference>
<feature type="region of interest" description="Disordered" evidence="1">
    <location>
        <begin position="31"/>
        <end position="108"/>
    </location>
</feature>
<protein>
    <submittedName>
        <fullName evidence="4">Uncharacterized protein</fullName>
    </submittedName>
</protein>
<dbReference type="RefSeq" id="WP_231699436.1">
    <property type="nucleotide sequence ID" value="NZ_AP014924.1"/>
</dbReference>
<evidence type="ECO:0000259" key="2">
    <source>
        <dbReference type="Pfam" id="PF13349"/>
    </source>
</evidence>
<feature type="domain" description="YvlB/LiaX N-terminal" evidence="3">
    <location>
        <begin position="3"/>
        <end position="33"/>
    </location>
</feature>
<dbReference type="Pfam" id="PF13349">
    <property type="entry name" value="DUF4097"/>
    <property type="match status" value="1"/>
</dbReference>
<dbReference type="Gene3D" id="2.160.20.120">
    <property type="match status" value="1"/>
</dbReference>
<feature type="compositionally biased region" description="Low complexity" evidence="1">
    <location>
        <begin position="48"/>
        <end position="77"/>
    </location>
</feature>
<evidence type="ECO:0000313" key="4">
    <source>
        <dbReference type="EMBL" id="BAS28743.1"/>
    </source>
</evidence>
<dbReference type="AlphaFoldDB" id="A0A0K2SNN5"/>
<dbReference type="Proteomes" id="UP000065807">
    <property type="component" value="Chromosome"/>
</dbReference>
<evidence type="ECO:0000313" key="5">
    <source>
        <dbReference type="Proteomes" id="UP000065807"/>
    </source>
</evidence>
<sequence length="449" mass="48675">MRNERLMILRMIEEGKISAAEGLTLLEALEEEGAWPAGSGPDVERAPGEPGAAAGPQADAGAAAGPRAEAGPQAAGEPWREEHRRQERAREEASEVGFDEAEDEARSGFDASKVGEQVMRAVDQLGERLHDWMESGSGWLNDWLGTSYAFPQSHSGEVGAGELFQVEVRLPNGRVTVEPSPDDRYHVEWEVHVRGADRERAAERAAQAVKVEQERGRLVLRGTDRWWGFMGRVDATLRLPSQGRYRLEFSLANASLDLSGLRAERLRVRVANGAATVERVELGGFDLRAANGRIRVDGCVAHQGRLATANGRVEFVGTARRLRLSTSNGQVRARLSALREGQAAGLPTDGELEGLPPGEGVLAETANGQVRVQLDEELAARALVRLRSLHGSLEADLPDLKVWQREHGPGRNRLEAAGPRAGSDPFSVEARSQTGSVRVERAGAGESWD</sequence>
<proteinExistence type="predicted"/>
<name>A0A0K2SNN5_LIMPI</name>
<organism evidence="4 5">
    <name type="scientific">Limnochorda pilosa</name>
    <dbReference type="NCBI Taxonomy" id="1555112"/>
    <lineage>
        <taxon>Bacteria</taxon>
        <taxon>Bacillati</taxon>
        <taxon>Bacillota</taxon>
        <taxon>Limnochordia</taxon>
        <taxon>Limnochordales</taxon>
        <taxon>Limnochordaceae</taxon>
        <taxon>Limnochorda</taxon>
    </lineage>
</organism>
<dbReference type="InterPro" id="IPR053959">
    <property type="entry name" value="YvlB/LiaX_N"/>
</dbReference>
<feature type="region of interest" description="Disordered" evidence="1">
    <location>
        <begin position="410"/>
        <end position="449"/>
    </location>
</feature>
<keyword evidence="5" id="KW-1185">Reference proteome</keyword>
<dbReference type="KEGG" id="lpil:LIP_2914"/>
<dbReference type="Pfam" id="PF22746">
    <property type="entry name" value="SHOCT-like_DUF2089-C"/>
    <property type="match status" value="1"/>
</dbReference>